<evidence type="ECO:0000256" key="6">
    <source>
        <dbReference type="ARBA" id="ARBA00022840"/>
    </source>
</evidence>
<comment type="catalytic activity">
    <reaction evidence="7">
        <text>L-threonyl-[protein] + ATP = O-phospho-L-threonyl-[protein] + ADP + H(+)</text>
        <dbReference type="Rhea" id="RHEA:46608"/>
        <dbReference type="Rhea" id="RHEA-COMP:11060"/>
        <dbReference type="Rhea" id="RHEA-COMP:11605"/>
        <dbReference type="ChEBI" id="CHEBI:15378"/>
        <dbReference type="ChEBI" id="CHEBI:30013"/>
        <dbReference type="ChEBI" id="CHEBI:30616"/>
        <dbReference type="ChEBI" id="CHEBI:61977"/>
        <dbReference type="ChEBI" id="CHEBI:456216"/>
        <dbReference type="EC" id="2.7.11.1"/>
    </reaction>
</comment>
<evidence type="ECO:0000256" key="9">
    <source>
        <dbReference type="PROSITE-ProRule" id="PRU10141"/>
    </source>
</evidence>
<keyword evidence="11" id="KW-0812">Transmembrane</keyword>
<organism evidence="13 14">
    <name type="scientific">Lujinxingia litoralis</name>
    <dbReference type="NCBI Taxonomy" id="2211119"/>
    <lineage>
        <taxon>Bacteria</taxon>
        <taxon>Deltaproteobacteria</taxon>
        <taxon>Bradymonadales</taxon>
        <taxon>Lujinxingiaceae</taxon>
        <taxon>Lujinxingia</taxon>
    </lineage>
</organism>
<keyword evidence="6 9" id="KW-0067">ATP-binding</keyword>
<dbReference type="InterPro" id="IPR017441">
    <property type="entry name" value="Protein_kinase_ATP_BS"/>
</dbReference>
<reference evidence="13 14" key="1">
    <citation type="submission" date="2018-05" db="EMBL/GenBank/DDBJ databases">
        <title>Lujinxingia marina gen. nov. sp. nov., a new facultative anaerobic member of the class Deltaproteobacteria, and proposal of Lujinxingaceae fam. nov.</title>
        <authorList>
            <person name="Li C.-M."/>
        </authorList>
    </citation>
    <scope>NUCLEOTIDE SEQUENCE [LARGE SCALE GENOMIC DNA]</scope>
    <source>
        <strain evidence="13 14">B210</strain>
    </source>
</reference>
<evidence type="ECO:0000256" key="3">
    <source>
        <dbReference type="ARBA" id="ARBA00022679"/>
    </source>
</evidence>
<evidence type="ECO:0000313" key="13">
    <source>
        <dbReference type="EMBL" id="RAL21195.1"/>
    </source>
</evidence>
<keyword evidence="2" id="KW-0723">Serine/threonine-protein kinase</keyword>
<evidence type="ECO:0000259" key="12">
    <source>
        <dbReference type="PROSITE" id="PS50011"/>
    </source>
</evidence>
<comment type="caution">
    <text evidence="13">The sequence shown here is derived from an EMBL/GenBank/DDBJ whole genome shotgun (WGS) entry which is preliminary data.</text>
</comment>
<dbReference type="GO" id="GO:0005524">
    <property type="term" value="F:ATP binding"/>
    <property type="evidence" value="ECO:0007669"/>
    <property type="project" value="UniProtKB-UniRule"/>
</dbReference>
<dbReference type="SUPFAM" id="SSF56112">
    <property type="entry name" value="Protein kinase-like (PK-like)"/>
    <property type="match status" value="1"/>
</dbReference>
<dbReference type="PROSITE" id="PS00108">
    <property type="entry name" value="PROTEIN_KINASE_ST"/>
    <property type="match status" value="1"/>
</dbReference>
<dbReference type="InterPro" id="IPR000719">
    <property type="entry name" value="Prot_kinase_dom"/>
</dbReference>
<evidence type="ECO:0000313" key="14">
    <source>
        <dbReference type="Proteomes" id="UP000249169"/>
    </source>
</evidence>
<dbReference type="InterPro" id="IPR008271">
    <property type="entry name" value="Ser/Thr_kinase_AS"/>
</dbReference>
<evidence type="ECO:0000256" key="7">
    <source>
        <dbReference type="ARBA" id="ARBA00047899"/>
    </source>
</evidence>
<gene>
    <name evidence="13" type="ORF">DL240_13770</name>
</gene>
<keyword evidence="4 9" id="KW-0547">Nucleotide-binding</keyword>
<dbReference type="PROSITE" id="PS50011">
    <property type="entry name" value="PROTEIN_KINASE_DOM"/>
    <property type="match status" value="1"/>
</dbReference>
<evidence type="ECO:0000256" key="11">
    <source>
        <dbReference type="SAM" id="Phobius"/>
    </source>
</evidence>
<dbReference type="Gene3D" id="1.10.510.10">
    <property type="entry name" value="Transferase(Phosphotransferase) domain 1"/>
    <property type="match status" value="1"/>
</dbReference>
<evidence type="ECO:0000256" key="5">
    <source>
        <dbReference type="ARBA" id="ARBA00022777"/>
    </source>
</evidence>
<protein>
    <recommendedName>
        <fullName evidence="1">non-specific serine/threonine protein kinase</fullName>
        <ecNumber evidence="1">2.7.11.1</ecNumber>
    </recommendedName>
</protein>
<keyword evidence="14" id="KW-1185">Reference proteome</keyword>
<dbReference type="EMBL" id="QHKO01000006">
    <property type="protein sequence ID" value="RAL21195.1"/>
    <property type="molecule type" value="Genomic_DNA"/>
</dbReference>
<dbReference type="EC" id="2.7.11.1" evidence="1"/>
<dbReference type="AlphaFoldDB" id="A0A328C7T5"/>
<dbReference type="GO" id="GO:0004674">
    <property type="term" value="F:protein serine/threonine kinase activity"/>
    <property type="evidence" value="ECO:0007669"/>
    <property type="project" value="UniProtKB-KW"/>
</dbReference>
<feature type="domain" description="Protein kinase" evidence="12">
    <location>
        <begin position="24"/>
        <end position="299"/>
    </location>
</feature>
<feature type="transmembrane region" description="Helical" evidence="11">
    <location>
        <begin position="329"/>
        <end position="355"/>
    </location>
</feature>
<dbReference type="Pfam" id="PF00069">
    <property type="entry name" value="Pkinase"/>
    <property type="match status" value="1"/>
</dbReference>
<dbReference type="PANTHER" id="PTHR24363:SF0">
    <property type="entry name" value="SERINE_THREONINE KINASE LIKE DOMAIN CONTAINING 1"/>
    <property type="match status" value="1"/>
</dbReference>
<dbReference type="PANTHER" id="PTHR24363">
    <property type="entry name" value="SERINE/THREONINE PROTEIN KINASE"/>
    <property type="match status" value="1"/>
</dbReference>
<accession>A0A328C7T5</accession>
<evidence type="ECO:0000256" key="10">
    <source>
        <dbReference type="SAM" id="MobiDB-lite"/>
    </source>
</evidence>
<feature type="region of interest" description="Disordered" evidence="10">
    <location>
        <begin position="479"/>
        <end position="502"/>
    </location>
</feature>
<evidence type="ECO:0000256" key="1">
    <source>
        <dbReference type="ARBA" id="ARBA00012513"/>
    </source>
</evidence>
<dbReference type="CDD" id="cd14014">
    <property type="entry name" value="STKc_PknB_like"/>
    <property type="match status" value="1"/>
</dbReference>
<keyword evidence="11" id="KW-1133">Transmembrane helix</keyword>
<dbReference type="InterPro" id="IPR011009">
    <property type="entry name" value="Kinase-like_dom_sf"/>
</dbReference>
<dbReference type="Proteomes" id="UP000249169">
    <property type="component" value="Unassembled WGS sequence"/>
</dbReference>
<name>A0A328C7T5_9DELT</name>
<feature type="binding site" evidence="9">
    <location>
        <position position="53"/>
    </location>
    <ligand>
        <name>ATP</name>
        <dbReference type="ChEBI" id="CHEBI:30616"/>
    </ligand>
</feature>
<evidence type="ECO:0000256" key="4">
    <source>
        <dbReference type="ARBA" id="ARBA00022741"/>
    </source>
</evidence>
<sequence length="502" mass="56088">MDMTDSSQKSPERDALPRRIGERFELQRLLGEGGFGATYVALDLESGRDVAIKVLHLERIEDWKALELFEREARVLKHLDHPRIPDYIDFISAESTGQAYLAQELARGQSIGELLRDGRRFTEAEAKEVARQVLEVLVYLGGLRPQVVHRDLKPDNLLLDGDSISVVDFGAVREVARKLGHHSTVAGTFGYMAPEQLMGRASPASDLFALGMTLIHMLSGVSPDTMEQRRGKPLFREQCVISEGFADLLDQMIEPIMEDRFDSAERCLELLDRLKDAELPRKHRRRPRDRPALPPQETLSEGCVQIVARGPGSWRISIRPPTARIHKALGVFGHILAIMFMGFLANAASSIILFLSTTAGVEPTDSITENLLGYLFLALIIAARYFTYIDTYRGGDIEIEQDTISIKVRYSFKPELLGSLADLRTSLVFPKNGASYGKICLHLHEDQRVLHLLTSDEIHHLIAFLEILEAPHTSVLDSKSALPSQPVYEPEPAQEASAEHTT</sequence>
<evidence type="ECO:0000256" key="2">
    <source>
        <dbReference type="ARBA" id="ARBA00022527"/>
    </source>
</evidence>
<comment type="catalytic activity">
    <reaction evidence="8">
        <text>L-seryl-[protein] + ATP = O-phospho-L-seryl-[protein] + ADP + H(+)</text>
        <dbReference type="Rhea" id="RHEA:17989"/>
        <dbReference type="Rhea" id="RHEA-COMP:9863"/>
        <dbReference type="Rhea" id="RHEA-COMP:11604"/>
        <dbReference type="ChEBI" id="CHEBI:15378"/>
        <dbReference type="ChEBI" id="CHEBI:29999"/>
        <dbReference type="ChEBI" id="CHEBI:30616"/>
        <dbReference type="ChEBI" id="CHEBI:83421"/>
        <dbReference type="ChEBI" id="CHEBI:456216"/>
        <dbReference type="EC" id="2.7.11.1"/>
    </reaction>
</comment>
<keyword evidence="5" id="KW-0418">Kinase</keyword>
<dbReference type="PROSITE" id="PS00107">
    <property type="entry name" value="PROTEIN_KINASE_ATP"/>
    <property type="match status" value="1"/>
</dbReference>
<feature type="transmembrane region" description="Helical" evidence="11">
    <location>
        <begin position="367"/>
        <end position="386"/>
    </location>
</feature>
<keyword evidence="3" id="KW-0808">Transferase</keyword>
<keyword evidence="11" id="KW-0472">Membrane</keyword>
<proteinExistence type="predicted"/>
<dbReference type="SMART" id="SM00220">
    <property type="entry name" value="S_TKc"/>
    <property type="match status" value="1"/>
</dbReference>
<evidence type="ECO:0000256" key="8">
    <source>
        <dbReference type="ARBA" id="ARBA00048679"/>
    </source>
</evidence>